<dbReference type="InterPro" id="IPR018680">
    <property type="entry name" value="DUF2164"/>
</dbReference>
<dbReference type="RefSeq" id="WP_123422034.1">
    <property type="nucleotide sequence ID" value="NZ_RJUL01000007.1"/>
</dbReference>
<name>A0A3N1P9C5_9GAMM</name>
<dbReference type="Proteomes" id="UP000268033">
    <property type="component" value="Unassembled WGS sequence"/>
</dbReference>
<gene>
    <name evidence="1" type="ORF">EDC28_107210</name>
</gene>
<proteinExistence type="predicted"/>
<comment type="caution">
    <text evidence="1">The sequence shown here is derived from an EMBL/GenBank/DDBJ whole genome shotgun (WGS) entry which is preliminary data.</text>
</comment>
<sequence length="87" mass="9799">MSSKSAPPLIRFPNAQKSELLTLLQDWFDKELDQELGQFDAEFLLDFIAAQMGPYFYNQALADAQALIAARLDSLNDGFFELEKPLG</sequence>
<dbReference type="Pfam" id="PF09932">
    <property type="entry name" value="DUF2164"/>
    <property type="match status" value="1"/>
</dbReference>
<dbReference type="STRING" id="584787.GCA_001247655_00596"/>
<accession>A0A3N1P9C5</accession>
<organism evidence="1 2">
    <name type="scientific">Gallaecimonas pentaromativorans</name>
    <dbReference type="NCBI Taxonomy" id="584787"/>
    <lineage>
        <taxon>Bacteria</taxon>
        <taxon>Pseudomonadati</taxon>
        <taxon>Pseudomonadota</taxon>
        <taxon>Gammaproteobacteria</taxon>
        <taxon>Enterobacterales</taxon>
        <taxon>Gallaecimonadaceae</taxon>
        <taxon>Gallaecimonas</taxon>
    </lineage>
</organism>
<dbReference type="EMBL" id="RJUL01000007">
    <property type="protein sequence ID" value="ROQ24328.1"/>
    <property type="molecule type" value="Genomic_DNA"/>
</dbReference>
<reference evidence="1 2" key="1">
    <citation type="submission" date="2018-11" db="EMBL/GenBank/DDBJ databases">
        <title>Genomic Encyclopedia of Type Strains, Phase IV (KMG-IV): sequencing the most valuable type-strain genomes for metagenomic binning, comparative biology and taxonomic classification.</title>
        <authorList>
            <person name="Goeker M."/>
        </authorList>
    </citation>
    <scope>NUCLEOTIDE SEQUENCE [LARGE SCALE GENOMIC DNA]</scope>
    <source>
        <strain evidence="1 2">DSM 21945</strain>
    </source>
</reference>
<evidence type="ECO:0000313" key="2">
    <source>
        <dbReference type="Proteomes" id="UP000268033"/>
    </source>
</evidence>
<keyword evidence="2" id="KW-1185">Reference proteome</keyword>
<dbReference type="AlphaFoldDB" id="A0A3N1P9C5"/>
<protein>
    <submittedName>
        <fullName evidence="1">Uncharacterized protein (DUF2164 family)</fullName>
    </submittedName>
</protein>
<evidence type="ECO:0000313" key="1">
    <source>
        <dbReference type="EMBL" id="ROQ24328.1"/>
    </source>
</evidence>